<evidence type="ECO:0000313" key="4">
    <source>
        <dbReference type="Proteomes" id="UP000502677"/>
    </source>
</evidence>
<dbReference type="SUPFAM" id="SSF47413">
    <property type="entry name" value="lambda repressor-like DNA-binding domains"/>
    <property type="match status" value="1"/>
</dbReference>
<dbReference type="InterPro" id="IPR014710">
    <property type="entry name" value="RmlC-like_jellyroll"/>
</dbReference>
<dbReference type="Pfam" id="PF01381">
    <property type="entry name" value="HTH_3"/>
    <property type="match status" value="1"/>
</dbReference>
<keyword evidence="1" id="KW-0238">DNA-binding</keyword>
<dbReference type="EMBL" id="CP049863">
    <property type="protein sequence ID" value="QIK64764.1"/>
    <property type="molecule type" value="Genomic_DNA"/>
</dbReference>
<protein>
    <submittedName>
        <fullName evidence="3">Cupin domain-containing protein</fullName>
    </submittedName>
</protein>
<dbReference type="GO" id="GO:0005829">
    <property type="term" value="C:cytosol"/>
    <property type="evidence" value="ECO:0007669"/>
    <property type="project" value="TreeGrafter"/>
</dbReference>
<dbReference type="Gene3D" id="1.10.260.40">
    <property type="entry name" value="lambda repressor-like DNA-binding domains"/>
    <property type="match status" value="1"/>
</dbReference>
<dbReference type="SMART" id="SM00530">
    <property type="entry name" value="HTH_XRE"/>
    <property type="match status" value="1"/>
</dbReference>
<keyword evidence="4" id="KW-1185">Reference proteome</keyword>
<dbReference type="CDD" id="cd00093">
    <property type="entry name" value="HTH_XRE"/>
    <property type="match status" value="1"/>
</dbReference>
<evidence type="ECO:0000259" key="2">
    <source>
        <dbReference type="PROSITE" id="PS50943"/>
    </source>
</evidence>
<dbReference type="CDD" id="cd02209">
    <property type="entry name" value="cupin_XRE_C"/>
    <property type="match status" value="1"/>
</dbReference>
<dbReference type="Gene3D" id="2.60.120.10">
    <property type="entry name" value="Jelly Rolls"/>
    <property type="match status" value="1"/>
</dbReference>
<dbReference type="SUPFAM" id="SSF51182">
    <property type="entry name" value="RmlC-like cupins"/>
    <property type="match status" value="1"/>
</dbReference>
<evidence type="ECO:0000256" key="1">
    <source>
        <dbReference type="ARBA" id="ARBA00023125"/>
    </source>
</evidence>
<dbReference type="GO" id="GO:0003700">
    <property type="term" value="F:DNA-binding transcription factor activity"/>
    <property type="evidence" value="ECO:0007669"/>
    <property type="project" value="TreeGrafter"/>
</dbReference>
<sequence>MESSAETELGRRVASFRELGGLSLRALAAAAGVSSSFLSQLENGHTNASVASLRKIAAALGVTPAQLLDDTSVHTRGVLRAADRPSLPLEGAEKYVLSLPPLRNLEVYAGRFEPGGSTGSEAYVHGNSQELFLVTSGEVVFQLAEERYTMRADDSIEFLSSVPHRVLNTSDAPASVVWINSPPTPNESPHAPA</sequence>
<dbReference type="InterPro" id="IPR011051">
    <property type="entry name" value="RmlC_Cupin_sf"/>
</dbReference>
<gene>
    <name evidence="3" type="ORF">G7068_07665</name>
</gene>
<reference evidence="3 4" key="1">
    <citation type="submission" date="2020-03" db="EMBL/GenBank/DDBJ databases">
        <title>Leucobacter sp. nov., isolated from beetles.</title>
        <authorList>
            <person name="Hyun D.-W."/>
            <person name="Bae J.-W."/>
        </authorList>
    </citation>
    <scope>NUCLEOTIDE SEQUENCE [LARGE SCALE GENOMIC DNA]</scope>
    <source>
        <strain evidence="3 4">HDW9C</strain>
    </source>
</reference>
<dbReference type="AlphaFoldDB" id="A0A6G7XJH2"/>
<dbReference type="PANTHER" id="PTHR46797">
    <property type="entry name" value="HTH-TYPE TRANSCRIPTIONAL REGULATOR"/>
    <property type="match status" value="1"/>
</dbReference>
<dbReference type="InterPro" id="IPR001387">
    <property type="entry name" value="Cro/C1-type_HTH"/>
</dbReference>
<accession>A0A6G7XJH2</accession>
<evidence type="ECO:0000313" key="3">
    <source>
        <dbReference type="EMBL" id="QIK64764.1"/>
    </source>
</evidence>
<dbReference type="InterPro" id="IPR010982">
    <property type="entry name" value="Lambda_DNA-bd_dom_sf"/>
</dbReference>
<dbReference type="KEGG" id="lvi:G7068_07665"/>
<organism evidence="3 4">
    <name type="scientific">Leucobacter viscericola</name>
    <dbReference type="NCBI Taxonomy" id="2714935"/>
    <lineage>
        <taxon>Bacteria</taxon>
        <taxon>Bacillati</taxon>
        <taxon>Actinomycetota</taxon>
        <taxon>Actinomycetes</taxon>
        <taxon>Micrococcales</taxon>
        <taxon>Microbacteriaceae</taxon>
        <taxon>Leucobacter</taxon>
    </lineage>
</organism>
<feature type="domain" description="HTH cro/C1-type" evidence="2">
    <location>
        <begin position="13"/>
        <end position="67"/>
    </location>
</feature>
<dbReference type="InterPro" id="IPR013096">
    <property type="entry name" value="Cupin_2"/>
</dbReference>
<dbReference type="Proteomes" id="UP000502677">
    <property type="component" value="Chromosome"/>
</dbReference>
<dbReference type="GO" id="GO:0003677">
    <property type="term" value="F:DNA binding"/>
    <property type="evidence" value="ECO:0007669"/>
    <property type="project" value="UniProtKB-KW"/>
</dbReference>
<dbReference type="PROSITE" id="PS50943">
    <property type="entry name" value="HTH_CROC1"/>
    <property type="match status" value="1"/>
</dbReference>
<name>A0A6G7XJH2_9MICO</name>
<dbReference type="PANTHER" id="PTHR46797:SF1">
    <property type="entry name" value="METHYLPHOSPHONATE SYNTHASE"/>
    <property type="match status" value="1"/>
</dbReference>
<dbReference type="Pfam" id="PF07883">
    <property type="entry name" value="Cupin_2"/>
    <property type="match status" value="1"/>
</dbReference>
<proteinExistence type="predicted"/>
<dbReference type="InterPro" id="IPR050807">
    <property type="entry name" value="TransReg_Diox_bact_type"/>
</dbReference>